<name>A0A9D3UMS2_9ROSI</name>
<proteinExistence type="predicted"/>
<evidence type="ECO:0000256" key="1">
    <source>
        <dbReference type="SAM" id="MobiDB-lite"/>
    </source>
</evidence>
<accession>A0A9D3UMS2</accession>
<evidence type="ECO:0000313" key="2">
    <source>
        <dbReference type="EMBL" id="KAH1048085.1"/>
    </source>
</evidence>
<reference evidence="2 3" key="1">
    <citation type="journal article" date="2021" name="Plant Biotechnol. J.">
        <title>Multi-omics assisted identification of the key and species-specific regulatory components of drought-tolerant mechanisms in Gossypium stocksii.</title>
        <authorList>
            <person name="Yu D."/>
            <person name="Ke L."/>
            <person name="Zhang D."/>
            <person name="Wu Y."/>
            <person name="Sun Y."/>
            <person name="Mei J."/>
            <person name="Sun J."/>
            <person name="Sun Y."/>
        </authorList>
    </citation>
    <scope>NUCLEOTIDE SEQUENCE [LARGE SCALE GENOMIC DNA]</scope>
    <source>
        <strain evidence="3">cv. E1</strain>
        <tissue evidence="2">Leaf</tissue>
    </source>
</reference>
<protein>
    <submittedName>
        <fullName evidence="2">Uncharacterized protein</fullName>
    </submittedName>
</protein>
<feature type="region of interest" description="Disordered" evidence="1">
    <location>
        <begin position="226"/>
        <end position="274"/>
    </location>
</feature>
<evidence type="ECO:0000313" key="3">
    <source>
        <dbReference type="Proteomes" id="UP000828251"/>
    </source>
</evidence>
<dbReference type="AlphaFoldDB" id="A0A9D3UMS2"/>
<feature type="compositionally biased region" description="Polar residues" evidence="1">
    <location>
        <begin position="228"/>
        <end position="244"/>
    </location>
</feature>
<feature type="compositionally biased region" description="Polar residues" evidence="1">
    <location>
        <begin position="179"/>
        <end position="190"/>
    </location>
</feature>
<sequence length="274" mass="31080">MLIPRALSSYKSVCENNGRLLPSIAVLGIIPNAISGISEPPTFIWMPYVEDDIAALIPAWDDQHSRRPPLFVLEGGFYSTREYATWYMAYEKPFIYQGRYMLIQRDAQPESSRWQQRNARPRRNRVPPFGNIDSDTASNPDLKPQHEASGSSLYHPEPEPEQEIPPSFEDIFGDDIDPQHSTQSGSSSYHPTFYPEQCTPTTEDIFPSAPPATQYPLTPDYGVYDYSTFLSTPEGTSEAGPSNYQTPQQGERRRQRRPNRYTPAPGPSPRSQQF</sequence>
<dbReference type="Proteomes" id="UP000828251">
    <property type="component" value="Unassembled WGS sequence"/>
</dbReference>
<comment type="caution">
    <text evidence="2">The sequence shown here is derived from an EMBL/GenBank/DDBJ whole genome shotgun (WGS) entry which is preliminary data.</text>
</comment>
<feature type="region of interest" description="Disordered" evidence="1">
    <location>
        <begin position="109"/>
        <end position="213"/>
    </location>
</feature>
<dbReference type="EMBL" id="JAIQCV010000011">
    <property type="protein sequence ID" value="KAH1048085.1"/>
    <property type="molecule type" value="Genomic_DNA"/>
</dbReference>
<gene>
    <name evidence="2" type="ORF">J1N35_038869</name>
</gene>
<dbReference type="OrthoDB" id="1751334at2759"/>
<organism evidence="2 3">
    <name type="scientific">Gossypium stocksii</name>
    <dbReference type="NCBI Taxonomy" id="47602"/>
    <lineage>
        <taxon>Eukaryota</taxon>
        <taxon>Viridiplantae</taxon>
        <taxon>Streptophyta</taxon>
        <taxon>Embryophyta</taxon>
        <taxon>Tracheophyta</taxon>
        <taxon>Spermatophyta</taxon>
        <taxon>Magnoliopsida</taxon>
        <taxon>eudicotyledons</taxon>
        <taxon>Gunneridae</taxon>
        <taxon>Pentapetalae</taxon>
        <taxon>rosids</taxon>
        <taxon>malvids</taxon>
        <taxon>Malvales</taxon>
        <taxon>Malvaceae</taxon>
        <taxon>Malvoideae</taxon>
        <taxon>Gossypium</taxon>
    </lineage>
</organism>
<keyword evidence="3" id="KW-1185">Reference proteome</keyword>